<protein>
    <recommendedName>
        <fullName evidence="5">Centrosomal protein of 162 kDa</fullName>
    </recommendedName>
</protein>
<feature type="compositionally biased region" description="Low complexity" evidence="2">
    <location>
        <begin position="306"/>
        <end position="315"/>
    </location>
</feature>
<feature type="non-terminal residue" evidence="3">
    <location>
        <position position="328"/>
    </location>
</feature>
<keyword evidence="1" id="KW-0175">Coiled coil</keyword>
<evidence type="ECO:0000256" key="1">
    <source>
        <dbReference type="SAM" id="Coils"/>
    </source>
</evidence>
<sequence>MALARPGYPAEPLADLQARSGDHRYAVAEVEAEIAQASFEEREAEQEVVRLRRSLAEASAWRPGAKAAEGQALRAEVEAQRLLGCRGRLEAELGAARGAAEELQGQLRALSGESSAEEDRAGRAEREAAALEAAAESCRRQLGDLEHQRSRLCDGYLSAGPRFEQAASASSWRRQEVEAELRSEIKRSERRAGRHRDCLGALEAELEAEEAEAGRQEAALEDRAVEASQLEQAVHAERARAQRLRAAAPAGAPAAAPRSPCGDEGQLVGMPLHLELLEEQAARFRERLQGLGWRQRLAAGPGGARGARPPAWLGPELEALGQRGRRAE</sequence>
<feature type="coiled-coil region" evidence="1">
    <location>
        <begin position="27"/>
        <end position="54"/>
    </location>
</feature>
<name>A0ABN9WR85_9DINO</name>
<feature type="compositionally biased region" description="Low complexity" evidence="2">
    <location>
        <begin position="244"/>
        <end position="260"/>
    </location>
</feature>
<evidence type="ECO:0000256" key="2">
    <source>
        <dbReference type="SAM" id="MobiDB-lite"/>
    </source>
</evidence>
<evidence type="ECO:0008006" key="5">
    <source>
        <dbReference type="Google" id="ProtNLM"/>
    </source>
</evidence>
<feature type="region of interest" description="Disordered" evidence="2">
    <location>
        <begin position="242"/>
        <end position="263"/>
    </location>
</feature>
<dbReference type="Proteomes" id="UP001189429">
    <property type="component" value="Unassembled WGS sequence"/>
</dbReference>
<evidence type="ECO:0000313" key="4">
    <source>
        <dbReference type="Proteomes" id="UP001189429"/>
    </source>
</evidence>
<organism evidence="3 4">
    <name type="scientific">Prorocentrum cordatum</name>
    <dbReference type="NCBI Taxonomy" id="2364126"/>
    <lineage>
        <taxon>Eukaryota</taxon>
        <taxon>Sar</taxon>
        <taxon>Alveolata</taxon>
        <taxon>Dinophyceae</taxon>
        <taxon>Prorocentrales</taxon>
        <taxon>Prorocentraceae</taxon>
        <taxon>Prorocentrum</taxon>
    </lineage>
</organism>
<gene>
    <name evidence="3" type="ORF">PCOR1329_LOCUS69378</name>
</gene>
<comment type="caution">
    <text evidence="3">The sequence shown here is derived from an EMBL/GenBank/DDBJ whole genome shotgun (WGS) entry which is preliminary data.</text>
</comment>
<feature type="region of interest" description="Disordered" evidence="2">
    <location>
        <begin position="108"/>
        <end position="128"/>
    </location>
</feature>
<evidence type="ECO:0000313" key="3">
    <source>
        <dbReference type="EMBL" id="CAK0888624.1"/>
    </source>
</evidence>
<keyword evidence="4" id="KW-1185">Reference proteome</keyword>
<accession>A0ABN9WR85</accession>
<dbReference type="EMBL" id="CAUYUJ010019105">
    <property type="protein sequence ID" value="CAK0888624.1"/>
    <property type="molecule type" value="Genomic_DNA"/>
</dbReference>
<proteinExistence type="predicted"/>
<feature type="compositionally biased region" description="Basic and acidic residues" evidence="2">
    <location>
        <begin position="117"/>
        <end position="128"/>
    </location>
</feature>
<reference evidence="3" key="1">
    <citation type="submission" date="2023-10" db="EMBL/GenBank/DDBJ databases">
        <authorList>
            <person name="Chen Y."/>
            <person name="Shah S."/>
            <person name="Dougan E. K."/>
            <person name="Thang M."/>
            <person name="Chan C."/>
        </authorList>
    </citation>
    <scope>NUCLEOTIDE SEQUENCE [LARGE SCALE GENOMIC DNA]</scope>
</reference>
<feature type="region of interest" description="Disordered" evidence="2">
    <location>
        <begin position="297"/>
        <end position="328"/>
    </location>
</feature>